<proteinExistence type="predicted"/>
<keyword evidence="2" id="KW-1185">Reference proteome</keyword>
<dbReference type="Proteomes" id="UP000000683">
    <property type="component" value="Chromosome"/>
</dbReference>
<dbReference type="AlphaFoldDB" id="F5Z724"/>
<evidence type="ECO:0000313" key="1">
    <source>
        <dbReference type="EMBL" id="AEF05687.1"/>
    </source>
</evidence>
<reference evidence="1 2" key="1">
    <citation type="journal article" date="2011" name="J. Bacteriol.">
        <title>Complete genome sequence of the polycyclic aromatic hydrocarbon-degrading bacterium Alteromonas sp. strain SN2.</title>
        <authorList>
            <person name="Jin H.M."/>
            <person name="Jeong H."/>
            <person name="Moon E.J."/>
            <person name="Math R.K."/>
            <person name="Lee K."/>
            <person name="Kim H.J."/>
            <person name="Jeon C.O."/>
            <person name="Oh T.K."/>
            <person name="Kim J.F."/>
        </authorList>
    </citation>
    <scope>NUCLEOTIDE SEQUENCE [LARGE SCALE GENOMIC DNA]</scope>
    <source>
        <strain evidence="2">JCM 17741 / KACC 18427 / KCTC 11700BP / SN2</strain>
    </source>
</reference>
<gene>
    <name evidence="1" type="ordered locus">ambt_20980</name>
</gene>
<dbReference type="EMBL" id="CP002339">
    <property type="protein sequence ID" value="AEF05687.1"/>
    <property type="molecule type" value="Genomic_DNA"/>
</dbReference>
<protein>
    <submittedName>
        <fullName evidence="1">Uncharacterized protein</fullName>
    </submittedName>
</protein>
<dbReference type="KEGG" id="alt:ambt_20980"/>
<sequence length="40" mass="4221">MAVALGIMTAVFVVLAQVLKLIIQIPHDNVLAVANAGENY</sequence>
<dbReference type="HOGENOM" id="CLU_3283858_0_0_6"/>
<name>F5Z724_ALTNA</name>
<organism evidence="1 2">
    <name type="scientific">Alteromonas naphthalenivorans</name>
    <dbReference type="NCBI Taxonomy" id="715451"/>
    <lineage>
        <taxon>Bacteria</taxon>
        <taxon>Pseudomonadati</taxon>
        <taxon>Pseudomonadota</taxon>
        <taxon>Gammaproteobacteria</taxon>
        <taxon>Alteromonadales</taxon>
        <taxon>Alteromonadaceae</taxon>
        <taxon>Alteromonas/Salinimonas group</taxon>
        <taxon>Alteromonas</taxon>
    </lineage>
</organism>
<accession>F5Z724</accession>
<evidence type="ECO:0000313" key="2">
    <source>
        <dbReference type="Proteomes" id="UP000000683"/>
    </source>
</evidence>